<dbReference type="RefSeq" id="WP_092781048.1">
    <property type="nucleotide sequence ID" value="NZ_FNAP01000001.1"/>
</dbReference>
<dbReference type="Proteomes" id="UP000199412">
    <property type="component" value="Unassembled WGS sequence"/>
</dbReference>
<protein>
    <recommendedName>
        <fullName evidence="3">Lipoprotein</fullName>
    </recommendedName>
</protein>
<evidence type="ECO:0000313" key="2">
    <source>
        <dbReference type="Proteomes" id="UP000199412"/>
    </source>
</evidence>
<dbReference type="EMBL" id="FNAP01000001">
    <property type="protein sequence ID" value="SDD70765.1"/>
    <property type="molecule type" value="Genomic_DNA"/>
</dbReference>
<sequence length="150" mass="15935">MMIAIPSIHRPIIGAVILSLGLSACGTPFVDSRREAGSTGTVGASSANRPVICYAKGETTPDQIRAMAAEVCAETGRFAVFEREDLGNCRLMQPWRAFFRCEKPGTTWTGYVSSSPLGSEHTGAGSLPSAWGDWHGAVYPQGGLPQPPRL</sequence>
<dbReference type="STRING" id="69960.SAMN05421720_101309"/>
<accession>A0A1G6X0K1</accession>
<dbReference type="AlphaFoldDB" id="A0A1G6X0K1"/>
<reference evidence="1 2" key="1">
    <citation type="submission" date="2016-10" db="EMBL/GenBank/DDBJ databases">
        <authorList>
            <person name="de Groot N.N."/>
        </authorList>
    </citation>
    <scope>NUCLEOTIDE SEQUENCE [LARGE SCALE GENOMIC DNA]</scope>
    <source>
        <strain evidence="1 2">ATCC 700224</strain>
    </source>
</reference>
<evidence type="ECO:0008006" key="3">
    <source>
        <dbReference type="Google" id="ProtNLM"/>
    </source>
</evidence>
<gene>
    <name evidence="1" type="ORF">SAMN05421720_101309</name>
</gene>
<dbReference type="OrthoDB" id="7363652at2"/>
<keyword evidence="2" id="KW-1185">Reference proteome</keyword>
<evidence type="ECO:0000313" key="1">
    <source>
        <dbReference type="EMBL" id="SDD70765.1"/>
    </source>
</evidence>
<organism evidence="1 2">
    <name type="scientific">Rhodospira trueperi</name>
    <dbReference type="NCBI Taxonomy" id="69960"/>
    <lineage>
        <taxon>Bacteria</taxon>
        <taxon>Pseudomonadati</taxon>
        <taxon>Pseudomonadota</taxon>
        <taxon>Alphaproteobacteria</taxon>
        <taxon>Rhodospirillales</taxon>
        <taxon>Rhodospirillaceae</taxon>
        <taxon>Rhodospira</taxon>
    </lineage>
</organism>
<name>A0A1G6X0K1_9PROT</name>
<proteinExistence type="predicted"/>